<dbReference type="EMBL" id="KZ559118">
    <property type="protein sequence ID" value="PLB42284.1"/>
    <property type="molecule type" value="Genomic_DNA"/>
</dbReference>
<dbReference type="GeneID" id="36522922"/>
<accession>A0A2I2FNT8</accession>
<keyword evidence="2" id="KW-1185">Reference proteome</keyword>
<protein>
    <submittedName>
        <fullName evidence="1">Uncharacterized protein</fullName>
    </submittedName>
</protein>
<name>A0A2I2FNT8_ASPCN</name>
<evidence type="ECO:0000313" key="2">
    <source>
        <dbReference type="Proteomes" id="UP000234585"/>
    </source>
</evidence>
<proteinExistence type="predicted"/>
<sequence length="84" mass="8673">MAQSYAGVAAPAAAAAEAAAVAPVARRLVVPEDDPPPCLRCVRAAARGEAGVACATNARRLVCARCQRGRHPCLRVEEGHLTLN</sequence>
<evidence type="ECO:0000313" key="1">
    <source>
        <dbReference type="EMBL" id="PLB42284.1"/>
    </source>
</evidence>
<organism evidence="1 2">
    <name type="scientific">Aspergillus candidus</name>
    <dbReference type="NCBI Taxonomy" id="41067"/>
    <lineage>
        <taxon>Eukaryota</taxon>
        <taxon>Fungi</taxon>
        <taxon>Dikarya</taxon>
        <taxon>Ascomycota</taxon>
        <taxon>Pezizomycotina</taxon>
        <taxon>Eurotiomycetes</taxon>
        <taxon>Eurotiomycetidae</taxon>
        <taxon>Eurotiales</taxon>
        <taxon>Aspergillaceae</taxon>
        <taxon>Aspergillus</taxon>
        <taxon>Aspergillus subgen. Circumdati</taxon>
    </lineage>
</organism>
<dbReference type="RefSeq" id="XP_024676296.1">
    <property type="nucleotide sequence ID" value="XM_024815762.1"/>
</dbReference>
<dbReference type="Proteomes" id="UP000234585">
    <property type="component" value="Unassembled WGS sequence"/>
</dbReference>
<reference evidence="1 2" key="1">
    <citation type="submission" date="2017-12" db="EMBL/GenBank/DDBJ databases">
        <authorList>
            <consortium name="DOE Joint Genome Institute"/>
            <person name="Haridas S."/>
            <person name="Kjaerbolling I."/>
            <person name="Vesth T.C."/>
            <person name="Frisvad J.C."/>
            <person name="Nybo J.L."/>
            <person name="Theobald S."/>
            <person name="Kuo A."/>
            <person name="Bowyer P."/>
            <person name="Matsuda Y."/>
            <person name="Mondo S."/>
            <person name="Lyhne E.K."/>
            <person name="Kogle M.E."/>
            <person name="Clum A."/>
            <person name="Lipzen A."/>
            <person name="Salamov A."/>
            <person name="Ngan C.Y."/>
            <person name="Daum C."/>
            <person name="Chiniquy J."/>
            <person name="Barry K."/>
            <person name="LaButti K."/>
            <person name="Simmons B.A."/>
            <person name="Magnuson J.K."/>
            <person name="Mortensen U.H."/>
            <person name="Larsen T.O."/>
            <person name="Grigoriev I.V."/>
            <person name="Baker S.E."/>
            <person name="Andersen M.R."/>
            <person name="Nordberg H.P."/>
            <person name="Cantor M.N."/>
            <person name="Hua S.X."/>
        </authorList>
    </citation>
    <scope>NUCLEOTIDE SEQUENCE [LARGE SCALE GENOMIC DNA]</scope>
    <source>
        <strain evidence="1 2">CBS 102.13</strain>
    </source>
</reference>
<dbReference type="AlphaFoldDB" id="A0A2I2FNT8"/>
<gene>
    <name evidence="1" type="ORF">BDW47DRAFT_122053</name>
</gene>